<organism evidence="1 2">
    <name type="scientific">Parapedobacter deserti</name>
    <dbReference type="NCBI Taxonomy" id="1912957"/>
    <lineage>
        <taxon>Bacteria</taxon>
        <taxon>Pseudomonadati</taxon>
        <taxon>Bacteroidota</taxon>
        <taxon>Sphingobacteriia</taxon>
        <taxon>Sphingobacteriales</taxon>
        <taxon>Sphingobacteriaceae</taxon>
        <taxon>Parapedobacter</taxon>
    </lineage>
</organism>
<dbReference type="Proteomes" id="UP001595526">
    <property type="component" value="Unassembled WGS sequence"/>
</dbReference>
<sequence length="241" mass="27860">MAGRVHIGTSGWHYQHWKGVFYPEGMKNADQLTFYAKQFDTVELNNSFYRLPAENTFRQWREATPDTFLFSVKAHRRITHFRKLSSVTDYTAEFVQRASLLQQKLGPILFQLPPKWKSNPAVLSDFAGSLPAGHRYVFEFRDPSWYNDTVYDILRRHDCAFCIYELAGHLSPVEATASFTYVRLHGPGDKYQGSYPDETLTTWASHCQSWRNAGLDVFIYFDNDQHAYAADNAKRLSALIP</sequence>
<dbReference type="Gene3D" id="3.20.20.410">
    <property type="entry name" value="Protein of unknown function UPF0759"/>
    <property type="match status" value="1"/>
</dbReference>
<proteinExistence type="predicted"/>
<dbReference type="PANTHER" id="PTHR30348:SF4">
    <property type="entry name" value="DUF72 DOMAIN-CONTAINING PROTEIN"/>
    <property type="match status" value="1"/>
</dbReference>
<gene>
    <name evidence="1" type="ORF">ACFOET_15525</name>
</gene>
<dbReference type="Pfam" id="PF01904">
    <property type="entry name" value="DUF72"/>
    <property type="match status" value="1"/>
</dbReference>
<dbReference type="RefSeq" id="WP_379024263.1">
    <property type="nucleotide sequence ID" value="NZ_JBHRTA010000038.1"/>
</dbReference>
<evidence type="ECO:0000313" key="1">
    <source>
        <dbReference type="EMBL" id="MFC3199034.1"/>
    </source>
</evidence>
<comment type="caution">
    <text evidence="1">The sequence shown here is derived from an EMBL/GenBank/DDBJ whole genome shotgun (WGS) entry which is preliminary data.</text>
</comment>
<reference evidence="2" key="1">
    <citation type="journal article" date="2019" name="Int. J. Syst. Evol. Microbiol.">
        <title>The Global Catalogue of Microorganisms (GCM) 10K type strain sequencing project: providing services to taxonomists for standard genome sequencing and annotation.</title>
        <authorList>
            <consortium name="The Broad Institute Genomics Platform"/>
            <consortium name="The Broad Institute Genome Sequencing Center for Infectious Disease"/>
            <person name="Wu L."/>
            <person name="Ma J."/>
        </authorList>
    </citation>
    <scope>NUCLEOTIDE SEQUENCE [LARGE SCALE GENOMIC DNA]</scope>
    <source>
        <strain evidence="2">KCTC 52416</strain>
    </source>
</reference>
<dbReference type="EMBL" id="JBHRTA010000038">
    <property type="protein sequence ID" value="MFC3199034.1"/>
    <property type="molecule type" value="Genomic_DNA"/>
</dbReference>
<evidence type="ECO:0000313" key="2">
    <source>
        <dbReference type="Proteomes" id="UP001595526"/>
    </source>
</evidence>
<protein>
    <submittedName>
        <fullName evidence="1">DUF72 domain-containing protein</fullName>
    </submittedName>
</protein>
<dbReference type="InterPro" id="IPR036520">
    <property type="entry name" value="UPF0759_sf"/>
</dbReference>
<accession>A0ABV7JQF6</accession>
<dbReference type="PANTHER" id="PTHR30348">
    <property type="entry name" value="UNCHARACTERIZED PROTEIN YECE"/>
    <property type="match status" value="1"/>
</dbReference>
<dbReference type="SUPFAM" id="SSF117396">
    <property type="entry name" value="TM1631-like"/>
    <property type="match status" value="1"/>
</dbReference>
<name>A0ABV7JQF6_9SPHI</name>
<keyword evidence="2" id="KW-1185">Reference proteome</keyword>
<dbReference type="InterPro" id="IPR002763">
    <property type="entry name" value="DUF72"/>
</dbReference>